<reference evidence="2 3" key="1">
    <citation type="journal article" date="2020" name="ISME J.">
        <title>Uncovering the hidden diversity of litter-decomposition mechanisms in mushroom-forming fungi.</title>
        <authorList>
            <person name="Floudas D."/>
            <person name="Bentzer J."/>
            <person name="Ahren D."/>
            <person name="Johansson T."/>
            <person name="Persson P."/>
            <person name="Tunlid A."/>
        </authorList>
    </citation>
    <scope>NUCLEOTIDE SEQUENCE [LARGE SCALE GENOMIC DNA]</scope>
    <source>
        <strain evidence="2 3">CBS 406.79</strain>
    </source>
</reference>
<evidence type="ECO:0000259" key="1">
    <source>
        <dbReference type="Pfam" id="PF00501"/>
    </source>
</evidence>
<comment type="caution">
    <text evidence="2">The sequence shown here is derived from an EMBL/GenBank/DDBJ whole genome shotgun (WGS) entry which is preliminary data.</text>
</comment>
<evidence type="ECO:0000313" key="3">
    <source>
        <dbReference type="Proteomes" id="UP000518752"/>
    </source>
</evidence>
<gene>
    <name evidence="2" type="ORF">D9757_005615</name>
</gene>
<feature type="domain" description="AMP-dependent synthetase/ligase" evidence="1">
    <location>
        <begin position="3"/>
        <end position="110"/>
    </location>
</feature>
<dbReference type="InterPro" id="IPR042099">
    <property type="entry name" value="ANL_N_sf"/>
</dbReference>
<evidence type="ECO:0000313" key="2">
    <source>
        <dbReference type="EMBL" id="KAF5388771.1"/>
    </source>
</evidence>
<dbReference type="Pfam" id="PF00501">
    <property type="entry name" value="AMP-binding"/>
    <property type="match status" value="1"/>
</dbReference>
<protein>
    <recommendedName>
        <fullName evidence="1">AMP-dependent synthetase/ligase domain-containing protein</fullName>
    </recommendedName>
</protein>
<name>A0A8H5HSF5_9AGAR</name>
<dbReference type="EMBL" id="JAACJN010000026">
    <property type="protein sequence ID" value="KAF5388771.1"/>
    <property type="molecule type" value="Genomic_DNA"/>
</dbReference>
<dbReference type="Proteomes" id="UP000518752">
    <property type="component" value="Unassembled WGS sequence"/>
</dbReference>
<dbReference type="InterPro" id="IPR000873">
    <property type="entry name" value="AMP-dep_synth/lig_dom"/>
</dbReference>
<sequence length="303" mass="33499">MGQFTFLAGTAYHAACVVQPRTNGQPSTRELIAMIKQCQINKSYQFPYLLETHLQAARADPDVLSTLSALDEIIYAGSSLRASEEEWAGRNGINLVNVYGCTECGVLLVSEGTLGDYKNLLKPHPGAIFEFVPIASDGSDGSDLVELIVPREAPECPDESLRAADGRYHTRDLFREVEAGKYTYCGRSDDWINMENCSRLCNAEGIEGNVQKFCGNIIAGCVVVGEGRPSPILIVETNDLDSKRRTEIFRRINGARYFHERIGSEKMIISVLPGQLPRTANKGTVRRRGAEIMFKNEIDNIFG</sequence>
<dbReference type="OrthoDB" id="429813at2759"/>
<dbReference type="Pfam" id="PF23562">
    <property type="entry name" value="AMP-binding_C_3"/>
    <property type="match status" value="1"/>
</dbReference>
<accession>A0A8H5HSF5</accession>
<dbReference type="Gene3D" id="3.40.50.12780">
    <property type="entry name" value="N-terminal domain of ligase-like"/>
    <property type="match status" value="1"/>
</dbReference>
<dbReference type="AlphaFoldDB" id="A0A8H5HSF5"/>
<organism evidence="2 3">
    <name type="scientific">Collybiopsis confluens</name>
    <dbReference type="NCBI Taxonomy" id="2823264"/>
    <lineage>
        <taxon>Eukaryota</taxon>
        <taxon>Fungi</taxon>
        <taxon>Dikarya</taxon>
        <taxon>Basidiomycota</taxon>
        <taxon>Agaricomycotina</taxon>
        <taxon>Agaricomycetes</taxon>
        <taxon>Agaricomycetidae</taxon>
        <taxon>Agaricales</taxon>
        <taxon>Marasmiineae</taxon>
        <taxon>Omphalotaceae</taxon>
        <taxon>Collybiopsis</taxon>
    </lineage>
</organism>
<dbReference type="SUPFAM" id="SSF56801">
    <property type="entry name" value="Acetyl-CoA synthetase-like"/>
    <property type="match status" value="1"/>
</dbReference>
<proteinExistence type="predicted"/>
<keyword evidence="3" id="KW-1185">Reference proteome</keyword>